<dbReference type="Proteomes" id="UP000552709">
    <property type="component" value="Unassembled WGS sequence"/>
</dbReference>
<protein>
    <submittedName>
        <fullName evidence="1">Uncharacterized protein</fullName>
    </submittedName>
</protein>
<proteinExistence type="predicted"/>
<accession>A0A7W8NDL2</accession>
<organism evidence="1 2">
    <name type="scientific">Deinococcus humi</name>
    <dbReference type="NCBI Taxonomy" id="662880"/>
    <lineage>
        <taxon>Bacteria</taxon>
        <taxon>Thermotogati</taxon>
        <taxon>Deinococcota</taxon>
        <taxon>Deinococci</taxon>
        <taxon>Deinococcales</taxon>
        <taxon>Deinococcaceae</taxon>
        <taxon>Deinococcus</taxon>
    </lineage>
</organism>
<keyword evidence="2" id="KW-1185">Reference proteome</keyword>
<name>A0A7W8NDL2_9DEIO</name>
<evidence type="ECO:0000313" key="2">
    <source>
        <dbReference type="Proteomes" id="UP000552709"/>
    </source>
</evidence>
<evidence type="ECO:0000313" key="1">
    <source>
        <dbReference type="EMBL" id="MBB5362506.1"/>
    </source>
</evidence>
<gene>
    <name evidence="1" type="ORF">HNQ08_001601</name>
</gene>
<dbReference type="AlphaFoldDB" id="A0A7W8NDL2"/>
<reference evidence="1 2" key="1">
    <citation type="submission" date="2020-08" db="EMBL/GenBank/DDBJ databases">
        <title>Genomic Encyclopedia of Type Strains, Phase IV (KMG-IV): sequencing the most valuable type-strain genomes for metagenomic binning, comparative biology and taxonomic classification.</title>
        <authorList>
            <person name="Goeker M."/>
        </authorList>
    </citation>
    <scope>NUCLEOTIDE SEQUENCE [LARGE SCALE GENOMIC DNA]</scope>
    <source>
        <strain evidence="1 2">DSM 27939</strain>
    </source>
</reference>
<sequence length="145" mass="15763">MHDIKPRVLSRTWDAHTTYRECSVITGTATHTFTMSRTPDGFRVTVDGKSVDVLDAARLLSGADHLIVVAEVLDTPPTIGKGRACELHRIMGKVGLPHAQHYALAAAALGEWAPLPTLSDLTESEARAVWRHLARLYPAARAFAA</sequence>
<dbReference type="EMBL" id="JACHFL010000003">
    <property type="protein sequence ID" value="MBB5362506.1"/>
    <property type="molecule type" value="Genomic_DNA"/>
</dbReference>
<comment type="caution">
    <text evidence="1">The sequence shown here is derived from an EMBL/GenBank/DDBJ whole genome shotgun (WGS) entry which is preliminary data.</text>
</comment>
<dbReference type="RefSeq" id="WP_184129494.1">
    <property type="nucleotide sequence ID" value="NZ_JACHFL010000003.1"/>
</dbReference>